<evidence type="ECO:0000256" key="5">
    <source>
        <dbReference type="RuleBase" id="RU362123"/>
    </source>
</evidence>
<keyword evidence="5" id="KW-0997">Cell inner membrane</keyword>
<name>A0ABP7M9P8_9GAMM</name>
<comment type="subcellular location">
    <subcellularLocation>
        <location evidence="5">Cell inner membrane</location>
        <topology evidence="5">Single-pass membrane protein</topology>
        <orientation evidence="5">Periplasmic side</orientation>
    </subcellularLocation>
    <subcellularLocation>
        <location evidence="1">Membrane</location>
        <topology evidence="1">Single-pass membrane protein</topology>
    </subcellularLocation>
</comment>
<dbReference type="Gene3D" id="3.30.1150.10">
    <property type="match status" value="1"/>
</dbReference>
<dbReference type="InterPro" id="IPR037682">
    <property type="entry name" value="TonB_C"/>
</dbReference>
<dbReference type="NCBIfam" id="TIGR01352">
    <property type="entry name" value="tonB_Cterm"/>
    <property type="match status" value="1"/>
</dbReference>
<sequence length="510" mass="53748">MTQAEVFRWLLESTFASSAAIVLVLLLRRPLRAAFGANAAYLLWALPPLAVLAASLPARVVRVVLRETAGVIGVGGAGAVEPLATTGSTTAWLLAGWGAGAAALALWQVAAQRRFRRSLGAVRMGGDGHLRAETSAGLPAVVGLRARIVLPADFEARYRDDERALILAHERIHLARRDVLGNALLAALCSAYWFNPLAWIAADRFRRDQELACDESVVARNPHARRAYGEAMVKTQLSALPAPLACHWFGSHPVKERIAMLKRPVPGKRRVSIGLAVAALVVTGGSFAAWAARPPVTTVAVAGQAASAAGAAASEPASRTITLTATRQPAREVVLEAARLAGLHVVDPQAVPEKPLTLQFADMDAGIVMQMIAEECGLVASIDGDSVSFRARTDAQSPLAPAGRQADRDAHVDDPSRWLAPPKYPADAAANKVTGKVVVIVDVAADGSVADARVEKSEPAGVFDQATLDAVKQWKFQPAIKDGKAVAGRVRVPVNFDMDAPEDAASDGKA</sequence>
<protein>
    <recommendedName>
        <fullName evidence="5">Protein TonB</fullName>
    </recommendedName>
</protein>
<proteinExistence type="inferred from homology"/>
<comment type="similarity">
    <text evidence="5">Belongs to the TonB family.</text>
</comment>
<dbReference type="Pfam" id="PF05569">
    <property type="entry name" value="Peptidase_M56"/>
    <property type="match status" value="1"/>
</dbReference>
<feature type="transmembrane region" description="Helical" evidence="5">
    <location>
        <begin position="91"/>
        <end position="110"/>
    </location>
</feature>
<dbReference type="PANTHER" id="PTHR34978:SF3">
    <property type="entry name" value="SLR0241 PROTEIN"/>
    <property type="match status" value="1"/>
</dbReference>
<keyword evidence="5" id="KW-0813">Transport</keyword>
<evidence type="ECO:0000256" key="4">
    <source>
        <dbReference type="ARBA" id="ARBA00023136"/>
    </source>
</evidence>
<organism evidence="8 9">
    <name type="scientific">Luteimonas lutimaris</name>
    <dbReference type="NCBI Taxonomy" id="698645"/>
    <lineage>
        <taxon>Bacteria</taxon>
        <taxon>Pseudomonadati</taxon>
        <taxon>Pseudomonadota</taxon>
        <taxon>Gammaproteobacteria</taxon>
        <taxon>Lysobacterales</taxon>
        <taxon>Lysobacteraceae</taxon>
        <taxon>Luteimonas</taxon>
    </lineage>
</organism>
<evidence type="ECO:0000313" key="9">
    <source>
        <dbReference type="Proteomes" id="UP001501727"/>
    </source>
</evidence>
<dbReference type="EMBL" id="BAAAZU010000003">
    <property type="protein sequence ID" value="GAA3915587.1"/>
    <property type="molecule type" value="Genomic_DNA"/>
</dbReference>
<accession>A0ABP7M9P8</accession>
<comment type="function">
    <text evidence="5">Interacts with outer membrane receptor proteins that carry out high-affinity binding and energy dependent uptake into the periplasmic space of specific substrates. It could act to transduce energy from the cytoplasmic membrane to specific energy-requiring processes in the outer membrane, resulting in the release into the periplasm of ligands bound by these outer membrane proteins.</text>
</comment>
<reference evidence="9" key="1">
    <citation type="journal article" date="2019" name="Int. J. Syst. Evol. Microbiol.">
        <title>The Global Catalogue of Microorganisms (GCM) 10K type strain sequencing project: providing services to taxonomists for standard genome sequencing and annotation.</title>
        <authorList>
            <consortium name="The Broad Institute Genomics Platform"/>
            <consortium name="The Broad Institute Genome Sequencing Center for Infectious Disease"/>
            <person name="Wu L."/>
            <person name="Ma J."/>
        </authorList>
    </citation>
    <scope>NUCLEOTIDE SEQUENCE [LARGE SCALE GENOMIC DNA]</scope>
    <source>
        <strain evidence="9">JCM 16916</strain>
    </source>
</reference>
<keyword evidence="4 5" id="KW-0472">Membrane</keyword>
<dbReference type="InterPro" id="IPR006260">
    <property type="entry name" value="TonB/TolA_C"/>
</dbReference>
<dbReference type="PROSITE" id="PS52015">
    <property type="entry name" value="TONB_CTD"/>
    <property type="match status" value="1"/>
</dbReference>
<dbReference type="InterPro" id="IPR008756">
    <property type="entry name" value="Peptidase_M56"/>
</dbReference>
<evidence type="ECO:0000313" key="8">
    <source>
        <dbReference type="EMBL" id="GAA3915587.1"/>
    </source>
</evidence>
<dbReference type="PRINTS" id="PR01374">
    <property type="entry name" value="TONBPROTEIN"/>
</dbReference>
<evidence type="ECO:0000256" key="3">
    <source>
        <dbReference type="ARBA" id="ARBA00022989"/>
    </source>
</evidence>
<feature type="domain" description="TonB C-terminal" evidence="7">
    <location>
        <begin position="409"/>
        <end position="505"/>
    </location>
</feature>
<gene>
    <name evidence="8" type="ORF">GCM10022229_05960</name>
</gene>
<feature type="transmembrane region" description="Helical" evidence="5">
    <location>
        <begin position="6"/>
        <end position="27"/>
    </location>
</feature>
<dbReference type="Pfam" id="PF03544">
    <property type="entry name" value="TonB_C"/>
    <property type="match status" value="1"/>
</dbReference>
<comment type="caution">
    <text evidence="5">Lacks conserved residue(s) required for the propagation of feature annotation.</text>
</comment>
<keyword evidence="9" id="KW-1185">Reference proteome</keyword>
<keyword evidence="5" id="KW-1003">Cell membrane</keyword>
<feature type="compositionally biased region" description="Basic and acidic residues" evidence="6">
    <location>
        <begin position="405"/>
        <end position="416"/>
    </location>
</feature>
<dbReference type="Proteomes" id="UP001501727">
    <property type="component" value="Unassembled WGS sequence"/>
</dbReference>
<keyword evidence="3 5" id="KW-1133">Transmembrane helix</keyword>
<keyword evidence="5" id="KW-0735">Signal-anchor</keyword>
<comment type="caution">
    <text evidence="8">The sequence shown here is derived from an EMBL/GenBank/DDBJ whole genome shotgun (WGS) entry which is preliminary data.</text>
</comment>
<evidence type="ECO:0000259" key="7">
    <source>
        <dbReference type="PROSITE" id="PS52015"/>
    </source>
</evidence>
<dbReference type="InterPro" id="IPR052173">
    <property type="entry name" value="Beta-lactam_resp_regulator"/>
</dbReference>
<keyword evidence="2 5" id="KW-0812">Transmembrane</keyword>
<feature type="region of interest" description="Disordered" evidence="6">
    <location>
        <begin position="393"/>
        <end position="416"/>
    </location>
</feature>
<keyword evidence="5" id="KW-0653">Protein transport</keyword>
<evidence type="ECO:0000256" key="1">
    <source>
        <dbReference type="ARBA" id="ARBA00004167"/>
    </source>
</evidence>
<evidence type="ECO:0000256" key="2">
    <source>
        <dbReference type="ARBA" id="ARBA00022692"/>
    </source>
</evidence>
<dbReference type="PANTHER" id="PTHR34978">
    <property type="entry name" value="POSSIBLE SENSOR-TRANSDUCER PROTEIN BLAR"/>
    <property type="match status" value="1"/>
</dbReference>
<dbReference type="SUPFAM" id="SSF74653">
    <property type="entry name" value="TolA/TonB C-terminal domain"/>
    <property type="match status" value="1"/>
</dbReference>
<dbReference type="CDD" id="cd07341">
    <property type="entry name" value="M56_BlaR1_MecR1_like"/>
    <property type="match status" value="1"/>
</dbReference>
<feature type="transmembrane region" description="Helical" evidence="5">
    <location>
        <begin position="39"/>
        <end position="58"/>
    </location>
</feature>
<evidence type="ECO:0000256" key="6">
    <source>
        <dbReference type="SAM" id="MobiDB-lite"/>
    </source>
</evidence>
<dbReference type="InterPro" id="IPR003538">
    <property type="entry name" value="TonB"/>
</dbReference>